<comment type="caution">
    <text evidence="3">The sequence shown here is derived from an EMBL/GenBank/DDBJ whole genome shotgun (WGS) entry which is preliminary data.</text>
</comment>
<reference evidence="3 4" key="1">
    <citation type="submission" date="2020-01" db="EMBL/GenBank/DDBJ databases">
        <title>Anaeroalcalibacter tamaniensis gen. nov., sp. nov., moderately halophilic strictly anaerobic fermenter bacterium from mud volcano of Taman peninsula.</title>
        <authorList>
            <person name="Frolova A."/>
            <person name="Merkel A.Y."/>
            <person name="Slobodkin A.I."/>
        </authorList>
    </citation>
    <scope>NUCLEOTIDE SEQUENCE [LARGE SCALE GENOMIC DNA]</scope>
    <source>
        <strain evidence="3 4">F-3ap</strain>
    </source>
</reference>
<keyword evidence="4" id="KW-1185">Reference proteome</keyword>
<name>A0A7X5HX16_9FIRM</name>
<feature type="non-terminal residue" evidence="3">
    <location>
        <position position="37"/>
    </location>
</feature>
<dbReference type="PROSITE" id="PS51257">
    <property type="entry name" value="PROKAR_LIPOPROTEIN"/>
    <property type="match status" value="1"/>
</dbReference>
<protein>
    <submittedName>
        <fullName evidence="3">TRAP transporter substrate-binding protein</fullName>
    </submittedName>
</protein>
<gene>
    <name evidence="2" type="ORF">GXN74_09005</name>
    <name evidence="3" type="ORF">GXN74_10870</name>
</gene>
<evidence type="ECO:0000313" key="3">
    <source>
        <dbReference type="EMBL" id="NDL68244.1"/>
    </source>
</evidence>
<keyword evidence="1" id="KW-0732">Signal</keyword>
<evidence type="ECO:0000313" key="2">
    <source>
        <dbReference type="EMBL" id="NDL67876.1"/>
    </source>
</evidence>
<dbReference type="EMBL" id="JAAEEH010000022">
    <property type="protein sequence ID" value="NDL67876.1"/>
    <property type="molecule type" value="Genomic_DNA"/>
</dbReference>
<feature type="chain" id="PRO_5038257630" evidence="1">
    <location>
        <begin position="20"/>
        <end position="37"/>
    </location>
</feature>
<sequence>MKAKLAMLMALILAASLFAGCGSKDTGGTDTGGGAVQ</sequence>
<organism evidence="3 4">
    <name type="scientific">Anaerotalea alkaliphila</name>
    <dbReference type="NCBI Taxonomy" id="2662126"/>
    <lineage>
        <taxon>Bacteria</taxon>
        <taxon>Bacillati</taxon>
        <taxon>Bacillota</taxon>
        <taxon>Clostridia</taxon>
        <taxon>Eubacteriales</taxon>
        <taxon>Anaerotalea</taxon>
    </lineage>
</organism>
<evidence type="ECO:0000256" key="1">
    <source>
        <dbReference type="SAM" id="SignalP"/>
    </source>
</evidence>
<feature type="signal peptide" evidence="1">
    <location>
        <begin position="1"/>
        <end position="19"/>
    </location>
</feature>
<evidence type="ECO:0000313" key="4">
    <source>
        <dbReference type="Proteomes" id="UP000461585"/>
    </source>
</evidence>
<dbReference type="AlphaFoldDB" id="A0A7X5HX16"/>
<proteinExistence type="predicted"/>
<dbReference type="EMBL" id="JAAEEH010000032">
    <property type="protein sequence ID" value="NDL68244.1"/>
    <property type="molecule type" value="Genomic_DNA"/>
</dbReference>
<dbReference type="Proteomes" id="UP000461585">
    <property type="component" value="Unassembled WGS sequence"/>
</dbReference>
<accession>A0A7X5HX16</accession>